<dbReference type="Proteomes" id="UP000000759">
    <property type="component" value="Chromosome 27"/>
</dbReference>
<proteinExistence type="predicted"/>
<evidence type="ECO:0000256" key="2">
    <source>
        <dbReference type="SAM" id="MobiDB-lite"/>
    </source>
</evidence>
<dbReference type="AlphaFoldDB" id="B7GD12"/>
<dbReference type="GeneID" id="7198832"/>
<dbReference type="RefSeq" id="XP_002185052.1">
    <property type="nucleotide sequence ID" value="XM_002185016.1"/>
</dbReference>
<evidence type="ECO:0000313" key="4">
    <source>
        <dbReference type="Proteomes" id="UP000000759"/>
    </source>
</evidence>
<dbReference type="InterPro" id="IPR019734">
    <property type="entry name" value="TPR_rpt"/>
</dbReference>
<sequence length="175" mass="19853">MAYPDVDYLTLRSRQNLSWSSRQLEQGIQAAQKEDYTTARHHYQQGLDLVPRHADLLVAYGSLEANQGKWDRAQQLLQQALEVDATHVNARRYLEEIRQAVALRQRRSGLADKSAVALRDASLEQQMMQTATTIQRHLPVTIGFNFIFGATEEKKTKAQRKTAEGKADGPLKHGR</sequence>
<dbReference type="OrthoDB" id="1914839at2759"/>
<evidence type="ECO:0008006" key="5">
    <source>
        <dbReference type="Google" id="ProtNLM"/>
    </source>
</evidence>
<dbReference type="InParanoid" id="B7GD12"/>
<feature type="region of interest" description="Disordered" evidence="2">
    <location>
        <begin position="154"/>
        <end position="175"/>
    </location>
</feature>
<dbReference type="Gene3D" id="1.25.40.10">
    <property type="entry name" value="Tetratricopeptide repeat domain"/>
    <property type="match status" value="1"/>
</dbReference>
<gene>
    <name evidence="3" type="ORF">PHATRDRAFT_41004</name>
</gene>
<evidence type="ECO:0000313" key="3">
    <source>
        <dbReference type="EMBL" id="EEC43499.1"/>
    </source>
</evidence>
<dbReference type="PROSITE" id="PS50005">
    <property type="entry name" value="TPR"/>
    <property type="match status" value="1"/>
</dbReference>
<dbReference type="PaxDb" id="2850-Phatr41004"/>
<accession>B7GD12</accession>
<dbReference type="Pfam" id="PF14559">
    <property type="entry name" value="TPR_19"/>
    <property type="match status" value="1"/>
</dbReference>
<dbReference type="STRING" id="556484.B7GD12"/>
<dbReference type="SMART" id="SM00028">
    <property type="entry name" value="TPR"/>
    <property type="match status" value="2"/>
</dbReference>
<dbReference type="EMBL" id="CM000629">
    <property type="protein sequence ID" value="EEC43499.1"/>
    <property type="molecule type" value="Genomic_DNA"/>
</dbReference>
<evidence type="ECO:0000256" key="1">
    <source>
        <dbReference type="PROSITE-ProRule" id="PRU00339"/>
    </source>
</evidence>
<name>B7GD12_PHATC</name>
<dbReference type="PANTHER" id="PTHR23184:SF9">
    <property type="entry name" value="TETRATRICOPEPTIDE REPEAT PROTEIN 14"/>
    <property type="match status" value="1"/>
</dbReference>
<dbReference type="InterPro" id="IPR011990">
    <property type="entry name" value="TPR-like_helical_dom_sf"/>
</dbReference>
<organism evidence="3 4">
    <name type="scientific">Phaeodactylum tricornutum (strain CCAP 1055/1)</name>
    <dbReference type="NCBI Taxonomy" id="556484"/>
    <lineage>
        <taxon>Eukaryota</taxon>
        <taxon>Sar</taxon>
        <taxon>Stramenopiles</taxon>
        <taxon>Ochrophyta</taxon>
        <taxon>Bacillariophyta</taxon>
        <taxon>Bacillariophyceae</taxon>
        <taxon>Bacillariophycidae</taxon>
        <taxon>Naviculales</taxon>
        <taxon>Phaeodactylaceae</taxon>
        <taxon>Phaeodactylum</taxon>
    </lineage>
</organism>
<dbReference type="KEGG" id="pti:PHATRDRAFT_41004"/>
<dbReference type="InterPro" id="IPR039190">
    <property type="entry name" value="TTC14"/>
</dbReference>
<reference evidence="4" key="2">
    <citation type="submission" date="2008-08" db="EMBL/GenBank/DDBJ databases">
        <authorList>
            <consortium name="Diatom Consortium"/>
            <person name="Grigoriev I."/>
            <person name="Grimwood J."/>
            <person name="Kuo A."/>
            <person name="Otillar R.P."/>
            <person name="Salamov A."/>
            <person name="Detter J.C."/>
            <person name="Lindquist E."/>
            <person name="Shapiro H."/>
            <person name="Lucas S."/>
            <person name="Glavina del Rio T."/>
            <person name="Pitluck S."/>
            <person name="Rokhsar D."/>
            <person name="Bowler C."/>
        </authorList>
    </citation>
    <scope>GENOME REANNOTATION</scope>
    <source>
        <strain evidence="4">CCAP 1055/1</strain>
    </source>
</reference>
<feature type="repeat" description="TPR" evidence="1">
    <location>
        <begin position="54"/>
        <end position="87"/>
    </location>
</feature>
<dbReference type="PANTHER" id="PTHR23184">
    <property type="entry name" value="TETRATRICOPEPTIDE REPEAT PROTEIN 14"/>
    <property type="match status" value="1"/>
</dbReference>
<keyword evidence="1" id="KW-0802">TPR repeat</keyword>
<reference evidence="3 4" key="1">
    <citation type="journal article" date="2008" name="Nature">
        <title>The Phaeodactylum genome reveals the evolutionary history of diatom genomes.</title>
        <authorList>
            <person name="Bowler C."/>
            <person name="Allen A.E."/>
            <person name="Badger J.H."/>
            <person name="Grimwood J."/>
            <person name="Jabbari K."/>
            <person name="Kuo A."/>
            <person name="Maheswari U."/>
            <person name="Martens C."/>
            <person name="Maumus F."/>
            <person name="Otillar R.P."/>
            <person name="Rayko E."/>
            <person name="Salamov A."/>
            <person name="Vandepoele K."/>
            <person name="Beszteri B."/>
            <person name="Gruber A."/>
            <person name="Heijde M."/>
            <person name="Katinka M."/>
            <person name="Mock T."/>
            <person name="Valentin K."/>
            <person name="Verret F."/>
            <person name="Berges J.A."/>
            <person name="Brownlee C."/>
            <person name="Cadoret J.P."/>
            <person name="Chiovitti A."/>
            <person name="Choi C.J."/>
            <person name="Coesel S."/>
            <person name="De Martino A."/>
            <person name="Detter J.C."/>
            <person name="Durkin C."/>
            <person name="Falciatore A."/>
            <person name="Fournet J."/>
            <person name="Haruta M."/>
            <person name="Huysman M.J."/>
            <person name="Jenkins B.D."/>
            <person name="Jiroutova K."/>
            <person name="Jorgensen R.E."/>
            <person name="Joubert Y."/>
            <person name="Kaplan A."/>
            <person name="Kroger N."/>
            <person name="Kroth P.G."/>
            <person name="La Roche J."/>
            <person name="Lindquist E."/>
            <person name="Lommer M."/>
            <person name="Martin-Jezequel V."/>
            <person name="Lopez P.J."/>
            <person name="Lucas S."/>
            <person name="Mangogna M."/>
            <person name="McGinnis K."/>
            <person name="Medlin L.K."/>
            <person name="Montsant A."/>
            <person name="Oudot-Le Secq M.P."/>
            <person name="Napoli C."/>
            <person name="Obornik M."/>
            <person name="Parker M.S."/>
            <person name="Petit J.L."/>
            <person name="Porcel B.M."/>
            <person name="Poulsen N."/>
            <person name="Robison M."/>
            <person name="Rychlewski L."/>
            <person name="Rynearson T.A."/>
            <person name="Schmutz J."/>
            <person name="Shapiro H."/>
            <person name="Siaut M."/>
            <person name="Stanley M."/>
            <person name="Sussman M.R."/>
            <person name="Taylor A.R."/>
            <person name="Vardi A."/>
            <person name="von Dassow P."/>
            <person name="Vyverman W."/>
            <person name="Willis A."/>
            <person name="Wyrwicz L.S."/>
            <person name="Rokhsar D.S."/>
            <person name="Weissenbach J."/>
            <person name="Armbrust E.V."/>
            <person name="Green B.R."/>
            <person name="Van de Peer Y."/>
            <person name="Grigoriev I.V."/>
        </authorList>
    </citation>
    <scope>NUCLEOTIDE SEQUENCE [LARGE SCALE GENOMIC DNA]</scope>
    <source>
        <strain evidence="3 4">CCAP 1055/1</strain>
    </source>
</reference>
<dbReference type="SUPFAM" id="SSF48452">
    <property type="entry name" value="TPR-like"/>
    <property type="match status" value="1"/>
</dbReference>
<protein>
    <recommendedName>
        <fullName evidence="5">Tetratricopeptide repeat protein</fullName>
    </recommendedName>
</protein>
<keyword evidence="4" id="KW-1185">Reference proteome</keyword>